<dbReference type="InterPro" id="IPR034457">
    <property type="entry name" value="Organic_radical-activating"/>
</dbReference>
<accession>X0QQD0</accession>
<protein>
    <submittedName>
        <fullName evidence="10">[formate-C-acetyltransferase]-activating enzyme</fullName>
    </submittedName>
</protein>
<comment type="cofactor">
    <cofactor evidence="1">
        <name>[4Fe-4S] cluster</name>
        <dbReference type="ChEBI" id="CHEBI:49883"/>
    </cofactor>
</comment>
<evidence type="ECO:0000313" key="10">
    <source>
        <dbReference type="EMBL" id="KRM30902.1"/>
    </source>
</evidence>
<keyword evidence="10" id="KW-0808">Transferase</keyword>
<dbReference type="STRING" id="1423734.FC83_GL001463"/>
<dbReference type="InterPro" id="IPR058240">
    <property type="entry name" value="rSAM_sf"/>
</dbReference>
<dbReference type="PIRSF" id="PIRSF000371">
    <property type="entry name" value="PFL_act_enz"/>
    <property type="match status" value="1"/>
</dbReference>
<dbReference type="PROSITE" id="PS51918">
    <property type="entry name" value="RADICAL_SAM"/>
    <property type="match status" value="1"/>
</dbReference>
<keyword evidence="5" id="KW-0479">Metal-binding</keyword>
<dbReference type="PANTHER" id="PTHR30352:SF4">
    <property type="entry name" value="PYRUVATE FORMATE-LYASE 2-ACTIVATING ENZYME"/>
    <property type="match status" value="1"/>
</dbReference>
<dbReference type="RefSeq" id="WP_035454316.1">
    <property type="nucleotide sequence ID" value="NZ_AZGA01000087.1"/>
</dbReference>
<keyword evidence="4" id="KW-0949">S-adenosyl-L-methionine</keyword>
<reference evidence="10 11" key="1">
    <citation type="journal article" date="2015" name="Genome Announc.">
        <title>Expanding the biotechnology potential of lactobacilli through comparative genomics of 213 strains and associated genera.</title>
        <authorList>
            <person name="Sun Z."/>
            <person name="Harris H.M."/>
            <person name="McCann A."/>
            <person name="Guo C."/>
            <person name="Argimon S."/>
            <person name="Zhang W."/>
            <person name="Yang X."/>
            <person name="Jeffery I.B."/>
            <person name="Cooney J.C."/>
            <person name="Kagawa T.F."/>
            <person name="Liu W."/>
            <person name="Song Y."/>
            <person name="Salvetti E."/>
            <person name="Wrobel A."/>
            <person name="Rasinkangas P."/>
            <person name="Parkhill J."/>
            <person name="Rea M.C."/>
            <person name="O'Sullivan O."/>
            <person name="Ritari J."/>
            <person name="Douillard F.P."/>
            <person name="Paul Ross R."/>
            <person name="Yang R."/>
            <person name="Briner A.E."/>
            <person name="Felis G.E."/>
            <person name="de Vos W.M."/>
            <person name="Barrangou R."/>
            <person name="Klaenhammer T.R."/>
            <person name="Caufield P.W."/>
            <person name="Cui Y."/>
            <person name="Zhang H."/>
            <person name="O'Toole P.W."/>
        </authorList>
    </citation>
    <scope>NUCLEOTIDE SEQUENCE [LARGE SCALE GENOMIC DNA]</scope>
    <source>
        <strain evidence="10 11">DSM 18527</strain>
    </source>
</reference>
<keyword evidence="6" id="KW-0560">Oxidoreductase</keyword>
<dbReference type="InterPro" id="IPR001989">
    <property type="entry name" value="Radical_activat_CS"/>
</dbReference>
<evidence type="ECO:0000256" key="5">
    <source>
        <dbReference type="ARBA" id="ARBA00022723"/>
    </source>
</evidence>
<dbReference type="InterPro" id="IPR012839">
    <property type="entry name" value="Organic_radical_activase"/>
</dbReference>
<evidence type="ECO:0000256" key="6">
    <source>
        <dbReference type="ARBA" id="ARBA00023002"/>
    </source>
</evidence>
<keyword evidence="7" id="KW-0408">Iron</keyword>
<evidence type="ECO:0000256" key="4">
    <source>
        <dbReference type="ARBA" id="ARBA00022691"/>
    </source>
</evidence>
<dbReference type="EMBL" id="AZGA01000087">
    <property type="protein sequence ID" value="KRM30902.1"/>
    <property type="molecule type" value="Genomic_DNA"/>
</dbReference>
<dbReference type="GO" id="GO:0046872">
    <property type="term" value="F:metal ion binding"/>
    <property type="evidence" value="ECO:0007669"/>
    <property type="project" value="UniProtKB-KW"/>
</dbReference>
<dbReference type="GO" id="GO:0051539">
    <property type="term" value="F:4 iron, 4 sulfur cluster binding"/>
    <property type="evidence" value="ECO:0007669"/>
    <property type="project" value="UniProtKB-KW"/>
</dbReference>
<keyword evidence="3" id="KW-0004">4Fe-4S</keyword>
<dbReference type="AlphaFoldDB" id="X0QQD0"/>
<dbReference type="SFLD" id="SFLDS00029">
    <property type="entry name" value="Radical_SAM"/>
    <property type="match status" value="1"/>
</dbReference>
<keyword evidence="8" id="KW-0411">Iron-sulfur</keyword>
<evidence type="ECO:0000256" key="2">
    <source>
        <dbReference type="ARBA" id="ARBA00009777"/>
    </source>
</evidence>
<name>X0QQD0_9LACO</name>
<organism evidence="10 11">
    <name type="scientific">Agrilactobacillus composti DSM 18527 = JCM 14202</name>
    <dbReference type="NCBI Taxonomy" id="1423734"/>
    <lineage>
        <taxon>Bacteria</taxon>
        <taxon>Bacillati</taxon>
        <taxon>Bacillota</taxon>
        <taxon>Bacilli</taxon>
        <taxon>Lactobacillales</taxon>
        <taxon>Lactobacillaceae</taxon>
        <taxon>Agrilactobacillus</taxon>
    </lineage>
</organism>
<dbReference type="Proteomes" id="UP000051236">
    <property type="component" value="Unassembled WGS sequence"/>
</dbReference>
<evidence type="ECO:0000256" key="8">
    <source>
        <dbReference type="ARBA" id="ARBA00023014"/>
    </source>
</evidence>
<dbReference type="OrthoDB" id="9782387at2"/>
<sequence>MAAGDQGLVFNIQRYSVHDGPGIRTIIFLQGCPLHCPWCSNPESQGAVKPLTWVKNGQTETITKWLTVAEVMAEIEKDEVFYRNSGGGVTLSGGECLMQADFSANILKASQALGISTAIETTGALPLTAIQKVLPYTDYVLFDLKIMALQRSKQIIGDNTAWVKASFEAALAADDTTVIPRIPLIPGFTTPWDNLQQIADYVTSLGIREVHILPFHQYGSQKYDYLKWPYTLKDTPLLTAAEVSHIHDFFAAREIKAVVSGLE</sequence>
<dbReference type="GO" id="GO:0016740">
    <property type="term" value="F:transferase activity"/>
    <property type="evidence" value="ECO:0007669"/>
    <property type="project" value="UniProtKB-KW"/>
</dbReference>
<comment type="caution">
    <text evidence="10">The sequence shown here is derived from an EMBL/GenBank/DDBJ whole genome shotgun (WGS) entry which is preliminary data.</text>
</comment>
<dbReference type="InterPro" id="IPR007197">
    <property type="entry name" value="rSAM"/>
</dbReference>
<evidence type="ECO:0000313" key="11">
    <source>
        <dbReference type="Proteomes" id="UP000051236"/>
    </source>
</evidence>
<proteinExistence type="inferred from homology"/>
<comment type="similarity">
    <text evidence="2">Belongs to the organic radical-activating enzymes family.</text>
</comment>
<evidence type="ECO:0000256" key="7">
    <source>
        <dbReference type="ARBA" id="ARBA00023004"/>
    </source>
</evidence>
<dbReference type="InterPro" id="IPR013785">
    <property type="entry name" value="Aldolase_TIM"/>
</dbReference>
<evidence type="ECO:0000259" key="9">
    <source>
        <dbReference type="PROSITE" id="PS51918"/>
    </source>
</evidence>
<dbReference type="SFLD" id="SFLDG01066">
    <property type="entry name" value="organic_radical-activating_enz"/>
    <property type="match status" value="1"/>
</dbReference>
<dbReference type="PATRIC" id="fig|1423734.3.peg.1481"/>
<dbReference type="PANTHER" id="PTHR30352">
    <property type="entry name" value="PYRUVATE FORMATE-LYASE-ACTIVATING ENZYME"/>
    <property type="match status" value="1"/>
</dbReference>
<keyword evidence="11" id="KW-1185">Reference proteome</keyword>
<dbReference type="Pfam" id="PF04055">
    <property type="entry name" value="Radical_SAM"/>
    <property type="match status" value="1"/>
</dbReference>
<evidence type="ECO:0000256" key="3">
    <source>
        <dbReference type="ARBA" id="ARBA00022485"/>
    </source>
</evidence>
<dbReference type="CDD" id="cd01335">
    <property type="entry name" value="Radical_SAM"/>
    <property type="match status" value="1"/>
</dbReference>
<evidence type="ECO:0000256" key="1">
    <source>
        <dbReference type="ARBA" id="ARBA00001966"/>
    </source>
</evidence>
<feature type="domain" description="Radical SAM core" evidence="9">
    <location>
        <begin position="18"/>
        <end position="253"/>
    </location>
</feature>
<dbReference type="eggNOG" id="COG1180">
    <property type="taxonomic scope" value="Bacteria"/>
</dbReference>
<dbReference type="Gene3D" id="3.20.20.70">
    <property type="entry name" value="Aldolase class I"/>
    <property type="match status" value="1"/>
</dbReference>
<gene>
    <name evidence="10" type="ORF">FC83_GL001463</name>
</gene>
<dbReference type="PROSITE" id="PS01087">
    <property type="entry name" value="RADICAL_ACTIVATING"/>
    <property type="match status" value="1"/>
</dbReference>
<dbReference type="SUPFAM" id="SSF102114">
    <property type="entry name" value="Radical SAM enzymes"/>
    <property type="match status" value="1"/>
</dbReference>
<dbReference type="GO" id="GO:0016491">
    <property type="term" value="F:oxidoreductase activity"/>
    <property type="evidence" value="ECO:0007669"/>
    <property type="project" value="UniProtKB-KW"/>
</dbReference>